<evidence type="ECO:0000256" key="1">
    <source>
        <dbReference type="SAM" id="MobiDB-lite"/>
    </source>
</evidence>
<feature type="compositionally biased region" description="Basic and acidic residues" evidence="1">
    <location>
        <begin position="133"/>
        <end position="146"/>
    </location>
</feature>
<feature type="domain" description="BRCT" evidence="2">
    <location>
        <begin position="160"/>
        <end position="260"/>
    </location>
</feature>
<dbReference type="PROSITE" id="PS50172">
    <property type="entry name" value="BRCT"/>
    <property type="match status" value="1"/>
</dbReference>
<dbReference type="GeneID" id="19167433"/>
<evidence type="ECO:0000259" key="2">
    <source>
        <dbReference type="PROSITE" id="PS50172"/>
    </source>
</evidence>
<dbReference type="EMBL" id="AMGY01000003">
    <property type="protein sequence ID" value="EXJ86354.1"/>
    <property type="molecule type" value="Genomic_DNA"/>
</dbReference>
<dbReference type="HOGENOM" id="CLU_054245_0_0_1"/>
<feature type="compositionally biased region" description="Basic and acidic residues" evidence="1">
    <location>
        <begin position="77"/>
        <end position="86"/>
    </location>
</feature>
<dbReference type="AlphaFoldDB" id="W9YVR2"/>
<dbReference type="Gene3D" id="3.40.50.10190">
    <property type="entry name" value="BRCT domain"/>
    <property type="match status" value="1"/>
</dbReference>
<dbReference type="SUPFAM" id="SSF52113">
    <property type="entry name" value="BRCT domain"/>
    <property type="match status" value="1"/>
</dbReference>
<dbReference type="Proteomes" id="UP000019478">
    <property type="component" value="Unassembled WGS sequence"/>
</dbReference>
<dbReference type="SMART" id="SM00292">
    <property type="entry name" value="BRCT"/>
    <property type="match status" value="1"/>
</dbReference>
<proteinExistence type="predicted"/>
<name>W9YVR2_9EURO</name>
<sequence length="284" mass="30969">MPPHHPKVPPPPEPSRKFFDPFNSSSTGHQRAENRLSGSTSWRDSRTYKLLHQLRDSSGRGGDGHVADLVGAGSENFGKDGRKENGGWEVGAPGLRDKGWQDIRSLMDGNRKRSIKSLPVEQESSDSLLSKRPRLEPVSERPEETSRLPSPSRPPAMETETPQIFRNLNIYLNGSTAPVISDHKLKQLFAQHGGGSSISLGRRTVTHVVVGDSCGGGLASGKIQKEVALVGGKGIKYVTVHWILDSIEKGIRQSEAKYVPKHLEGKIGGSGQASVREMFQSKTK</sequence>
<gene>
    <name evidence="3" type="ORF">A1O3_03305</name>
</gene>
<dbReference type="OrthoDB" id="427711at2759"/>
<accession>W9YVR2</accession>
<reference evidence="3 4" key="1">
    <citation type="submission" date="2013-03" db="EMBL/GenBank/DDBJ databases">
        <title>The Genome Sequence of Capronia epimyces CBS 606.96.</title>
        <authorList>
            <consortium name="The Broad Institute Genomics Platform"/>
            <person name="Cuomo C."/>
            <person name="de Hoog S."/>
            <person name="Gorbushina A."/>
            <person name="Walker B."/>
            <person name="Young S.K."/>
            <person name="Zeng Q."/>
            <person name="Gargeya S."/>
            <person name="Fitzgerald M."/>
            <person name="Haas B."/>
            <person name="Abouelleil A."/>
            <person name="Allen A.W."/>
            <person name="Alvarado L."/>
            <person name="Arachchi H.M."/>
            <person name="Berlin A.M."/>
            <person name="Chapman S.B."/>
            <person name="Gainer-Dewar J."/>
            <person name="Goldberg J."/>
            <person name="Griggs A."/>
            <person name="Gujja S."/>
            <person name="Hansen M."/>
            <person name="Howarth C."/>
            <person name="Imamovic A."/>
            <person name="Ireland A."/>
            <person name="Larimer J."/>
            <person name="McCowan C."/>
            <person name="Murphy C."/>
            <person name="Pearson M."/>
            <person name="Poon T.W."/>
            <person name="Priest M."/>
            <person name="Roberts A."/>
            <person name="Saif S."/>
            <person name="Shea T."/>
            <person name="Sisk P."/>
            <person name="Sykes S."/>
            <person name="Wortman J."/>
            <person name="Nusbaum C."/>
            <person name="Birren B."/>
        </authorList>
    </citation>
    <scope>NUCLEOTIDE SEQUENCE [LARGE SCALE GENOMIC DNA]</scope>
    <source>
        <strain evidence="3 4">CBS 606.96</strain>
    </source>
</reference>
<dbReference type="InterPro" id="IPR001357">
    <property type="entry name" value="BRCT_dom"/>
</dbReference>
<protein>
    <recommendedName>
        <fullName evidence="2">BRCT domain-containing protein</fullName>
    </recommendedName>
</protein>
<dbReference type="InterPro" id="IPR036420">
    <property type="entry name" value="BRCT_dom_sf"/>
</dbReference>
<dbReference type="RefSeq" id="XP_007731633.1">
    <property type="nucleotide sequence ID" value="XM_007733443.1"/>
</dbReference>
<evidence type="ECO:0000313" key="4">
    <source>
        <dbReference type="Proteomes" id="UP000019478"/>
    </source>
</evidence>
<dbReference type="Pfam" id="PF16589">
    <property type="entry name" value="BRCT_2"/>
    <property type="match status" value="1"/>
</dbReference>
<feature type="region of interest" description="Disordered" evidence="1">
    <location>
        <begin position="114"/>
        <end position="158"/>
    </location>
</feature>
<evidence type="ECO:0000313" key="3">
    <source>
        <dbReference type="EMBL" id="EXJ86354.1"/>
    </source>
</evidence>
<dbReference type="eggNOG" id="ENOG502SKU0">
    <property type="taxonomic scope" value="Eukaryota"/>
</dbReference>
<feature type="region of interest" description="Disordered" evidence="1">
    <location>
        <begin position="1"/>
        <end position="96"/>
    </location>
</feature>
<keyword evidence="4" id="KW-1185">Reference proteome</keyword>
<organism evidence="3 4">
    <name type="scientific">Capronia epimyces CBS 606.96</name>
    <dbReference type="NCBI Taxonomy" id="1182542"/>
    <lineage>
        <taxon>Eukaryota</taxon>
        <taxon>Fungi</taxon>
        <taxon>Dikarya</taxon>
        <taxon>Ascomycota</taxon>
        <taxon>Pezizomycotina</taxon>
        <taxon>Eurotiomycetes</taxon>
        <taxon>Chaetothyriomycetidae</taxon>
        <taxon>Chaetothyriales</taxon>
        <taxon>Herpotrichiellaceae</taxon>
        <taxon>Capronia</taxon>
    </lineage>
</organism>
<comment type="caution">
    <text evidence="3">The sequence shown here is derived from an EMBL/GenBank/DDBJ whole genome shotgun (WGS) entry which is preliminary data.</text>
</comment>
<feature type="compositionally biased region" description="Basic and acidic residues" evidence="1">
    <location>
        <begin position="43"/>
        <end position="66"/>
    </location>
</feature>